<dbReference type="OrthoDB" id="9784686at2"/>
<evidence type="ECO:0000256" key="3">
    <source>
        <dbReference type="ARBA" id="ARBA00023002"/>
    </source>
</evidence>
<evidence type="ECO:0000259" key="7">
    <source>
        <dbReference type="Pfam" id="PF13462"/>
    </source>
</evidence>
<dbReference type="AlphaFoldDB" id="A0A1M7RX25"/>
<organism evidence="8 9">
    <name type="scientific">Desulfovibrio litoralis DSM 11393</name>
    <dbReference type="NCBI Taxonomy" id="1121455"/>
    <lineage>
        <taxon>Bacteria</taxon>
        <taxon>Pseudomonadati</taxon>
        <taxon>Thermodesulfobacteriota</taxon>
        <taxon>Desulfovibrionia</taxon>
        <taxon>Desulfovibrionales</taxon>
        <taxon>Desulfovibrionaceae</taxon>
        <taxon>Desulfovibrio</taxon>
    </lineage>
</organism>
<evidence type="ECO:0000256" key="1">
    <source>
        <dbReference type="ARBA" id="ARBA00005791"/>
    </source>
</evidence>
<feature type="domain" description="Thioredoxin-like fold" evidence="7">
    <location>
        <begin position="96"/>
        <end position="261"/>
    </location>
</feature>
<evidence type="ECO:0000313" key="8">
    <source>
        <dbReference type="EMBL" id="SHN50800.1"/>
    </source>
</evidence>
<keyword evidence="3" id="KW-0560">Oxidoreductase</keyword>
<evidence type="ECO:0000256" key="5">
    <source>
        <dbReference type="ARBA" id="ARBA00023284"/>
    </source>
</evidence>
<accession>A0A1M7RX25</accession>
<dbReference type="GO" id="GO:0016491">
    <property type="term" value="F:oxidoreductase activity"/>
    <property type="evidence" value="ECO:0007669"/>
    <property type="project" value="UniProtKB-KW"/>
</dbReference>
<dbReference type="Proteomes" id="UP000186469">
    <property type="component" value="Unassembled WGS sequence"/>
</dbReference>
<keyword evidence="9" id="KW-1185">Reference proteome</keyword>
<dbReference type="GO" id="GO:0016853">
    <property type="term" value="F:isomerase activity"/>
    <property type="evidence" value="ECO:0007669"/>
    <property type="project" value="UniProtKB-KW"/>
</dbReference>
<evidence type="ECO:0000256" key="2">
    <source>
        <dbReference type="ARBA" id="ARBA00022729"/>
    </source>
</evidence>
<dbReference type="PANTHER" id="PTHR13887">
    <property type="entry name" value="GLUTATHIONE S-TRANSFERASE KAPPA"/>
    <property type="match status" value="1"/>
</dbReference>
<dbReference type="InterPro" id="IPR012336">
    <property type="entry name" value="Thioredoxin-like_fold"/>
</dbReference>
<keyword evidence="5" id="KW-0676">Redox-active center</keyword>
<keyword evidence="2 6" id="KW-0732">Signal</keyword>
<comment type="similarity">
    <text evidence="1">Belongs to the thioredoxin family. DsbA subfamily.</text>
</comment>
<feature type="chain" id="PRO_5012274826" evidence="6">
    <location>
        <begin position="24"/>
        <end position="266"/>
    </location>
</feature>
<proteinExistence type="inferred from homology"/>
<protein>
    <submittedName>
        <fullName evidence="8">Protein-disulfide isomerase</fullName>
    </submittedName>
</protein>
<keyword evidence="8" id="KW-0413">Isomerase</keyword>
<dbReference type="STRING" id="1121455.SAMN02745728_00287"/>
<evidence type="ECO:0000256" key="6">
    <source>
        <dbReference type="SAM" id="SignalP"/>
    </source>
</evidence>
<evidence type="ECO:0000256" key="4">
    <source>
        <dbReference type="ARBA" id="ARBA00023157"/>
    </source>
</evidence>
<reference evidence="8 9" key="1">
    <citation type="submission" date="2016-12" db="EMBL/GenBank/DDBJ databases">
        <authorList>
            <person name="Song W.-J."/>
            <person name="Kurnit D.M."/>
        </authorList>
    </citation>
    <scope>NUCLEOTIDE SEQUENCE [LARGE SCALE GENOMIC DNA]</scope>
    <source>
        <strain evidence="8 9">DSM 11393</strain>
    </source>
</reference>
<feature type="signal peptide" evidence="6">
    <location>
        <begin position="1"/>
        <end position="23"/>
    </location>
</feature>
<dbReference type="EMBL" id="FRDI01000002">
    <property type="protein sequence ID" value="SHN50800.1"/>
    <property type="molecule type" value="Genomic_DNA"/>
</dbReference>
<keyword evidence="4" id="KW-1015">Disulfide bond</keyword>
<dbReference type="PANTHER" id="PTHR13887:SF14">
    <property type="entry name" value="DISULFIDE BOND FORMATION PROTEIN D"/>
    <property type="match status" value="1"/>
</dbReference>
<dbReference type="SUPFAM" id="SSF52833">
    <property type="entry name" value="Thioredoxin-like"/>
    <property type="match status" value="1"/>
</dbReference>
<gene>
    <name evidence="8" type="ORF">SAMN02745728_00287</name>
</gene>
<dbReference type="RefSeq" id="WP_072695748.1">
    <property type="nucleotide sequence ID" value="NZ_FRDI01000002.1"/>
</dbReference>
<dbReference type="Gene3D" id="3.40.30.10">
    <property type="entry name" value="Glutaredoxin"/>
    <property type="match status" value="1"/>
</dbReference>
<dbReference type="Pfam" id="PF13462">
    <property type="entry name" value="Thioredoxin_4"/>
    <property type="match status" value="1"/>
</dbReference>
<name>A0A1M7RX25_9BACT</name>
<evidence type="ECO:0000313" key="9">
    <source>
        <dbReference type="Proteomes" id="UP000186469"/>
    </source>
</evidence>
<dbReference type="InterPro" id="IPR036249">
    <property type="entry name" value="Thioredoxin-like_sf"/>
</dbReference>
<sequence length="266" mass="29935">MQHKTFLLLVFTIISFCYNPASAQNTANSITLNNQIKEAVKEVLKENPGLILDILKDNSELVFEIAQQGVEQRKRKVYAAKWQEDLKQPVKIDIKNRPIRGNINAPVTIVAFSDFTCPYCQKGAELIKNIMQNNAGKVRFVFKHFPLAGQGHENSRIASEYIIAAFMQDENKGWELYDTVFENRKDLINDGEKFLQASAKKLGLNVNKLTSDIKSRQVQALISADIAEAEKLGVQGTPYFFVNNLRIPGMLPEDLFSLAIDTAQGK</sequence>